<organism evidence="1 2">
    <name type="scientific">Colocasia esculenta</name>
    <name type="common">Wild taro</name>
    <name type="synonym">Arum esculentum</name>
    <dbReference type="NCBI Taxonomy" id="4460"/>
    <lineage>
        <taxon>Eukaryota</taxon>
        <taxon>Viridiplantae</taxon>
        <taxon>Streptophyta</taxon>
        <taxon>Embryophyta</taxon>
        <taxon>Tracheophyta</taxon>
        <taxon>Spermatophyta</taxon>
        <taxon>Magnoliopsida</taxon>
        <taxon>Liliopsida</taxon>
        <taxon>Araceae</taxon>
        <taxon>Aroideae</taxon>
        <taxon>Colocasieae</taxon>
        <taxon>Colocasia</taxon>
    </lineage>
</organism>
<reference evidence="1" key="1">
    <citation type="submission" date="2017-07" db="EMBL/GenBank/DDBJ databases">
        <title>Taro Niue Genome Assembly and Annotation.</title>
        <authorList>
            <person name="Atibalentja N."/>
            <person name="Keating K."/>
            <person name="Fields C.J."/>
        </authorList>
    </citation>
    <scope>NUCLEOTIDE SEQUENCE</scope>
    <source>
        <strain evidence="1">Niue_2</strain>
        <tissue evidence="1">Leaf</tissue>
    </source>
</reference>
<dbReference type="EMBL" id="NMUH01002415">
    <property type="protein sequence ID" value="MQL99817.1"/>
    <property type="molecule type" value="Genomic_DNA"/>
</dbReference>
<name>A0A843VZF2_COLES</name>
<proteinExistence type="predicted"/>
<gene>
    <name evidence="1" type="ORF">Taro_032546</name>
</gene>
<evidence type="ECO:0000313" key="1">
    <source>
        <dbReference type="EMBL" id="MQL99817.1"/>
    </source>
</evidence>
<dbReference type="AlphaFoldDB" id="A0A843VZF2"/>
<protein>
    <submittedName>
        <fullName evidence="1">Uncharacterized protein</fullName>
    </submittedName>
</protein>
<accession>A0A843VZF2</accession>
<sequence>MKALRFGAGESWERWRQGVRSSRAKLVCVLVIVRCRGWSLRGREQRCLEAYLRTQGPKVRSLLICSVAEAAVLRSNICDRDHILFLVEERRTIQKRIYWIIYEEVLRRRATASRRLPEEFRTSTEFRSTVKFVKSMFLL</sequence>
<dbReference type="Proteomes" id="UP000652761">
    <property type="component" value="Unassembled WGS sequence"/>
</dbReference>
<keyword evidence="2" id="KW-1185">Reference proteome</keyword>
<evidence type="ECO:0000313" key="2">
    <source>
        <dbReference type="Proteomes" id="UP000652761"/>
    </source>
</evidence>
<comment type="caution">
    <text evidence="1">The sequence shown here is derived from an EMBL/GenBank/DDBJ whole genome shotgun (WGS) entry which is preliminary data.</text>
</comment>